<keyword evidence="4" id="KW-1185">Reference proteome</keyword>
<feature type="compositionally biased region" description="Low complexity" evidence="1">
    <location>
        <begin position="955"/>
        <end position="968"/>
    </location>
</feature>
<feature type="compositionally biased region" description="Pro residues" evidence="1">
    <location>
        <begin position="145"/>
        <end position="160"/>
    </location>
</feature>
<proteinExistence type="predicted"/>
<feature type="compositionally biased region" description="Basic and acidic residues" evidence="1">
    <location>
        <begin position="110"/>
        <end position="122"/>
    </location>
</feature>
<dbReference type="PANTHER" id="PTHR39601:SF2">
    <property type="entry name" value="CHORIOGENIN HMINOR"/>
    <property type="match status" value="1"/>
</dbReference>
<feature type="compositionally biased region" description="Pro residues" evidence="1">
    <location>
        <begin position="91"/>
        <end position="108"/>
    </location>
</feature>
<feature type="compositionally biased region" description="Basic and acidic residues" evidence="1">
    <location>
        <begin position="188"/>
        <end position="204"/>
    </location>
</feature>
<feature type="region of interest" description="Disordered" evidence="1">
    <location>
        <begin position="44"/>
        <end position="296"/>
    </location>
</feature>
<dbReference type="Proteomes" id="UP001244011">
    <property type="component" value="Unassembled WGS sequence"/>
</dbReference>
<dbReference type="EMBL" id="MU839002">
    <property type="protein sequence ID" value="KAK1769501.1"/>
    <property type="molecule type" value="Genomic_DNA"/>
</dbReference>
<evidence type="ECO:0000256" key="1">
    <source>
        <dbReference type="SAM" id="MobiDB-lite"/>
    </source>
</evidence>
<gene>
    <name evidence="3" type="ORF">QBC33DRAFT_530965</name>
</gene>
<sequence>MDPEPDTPRSETSSGTADLPCVTGQEKKAKRRKSRLGLFTSFLPSLTSKSADHVPSVQRKPLPPTYHNSPGQPNPTLYDERTLQLMTTDDQPPPNYVDPPLAAPPIPPLLDHHVDSEPDAHTAHLPTMLKKVRKTHPVQQEQQLPPVPPQQHAPQIPPVPSVTETEASPPRLRKSRARASTNSVEMLSSDHRQPDHRQQTEHRQQTNRLQPRRTSPFPEPRGRSSSAQPPTNRNNQLGSPRVISNPGELRPESRQSSNGSPPRGSDRGKLRRSWLPGGRSRSNSQDLGRGPTAPAWIMSTDSSAEYNTSFLINGEKVPEIWDENGNIYIFLCAPGGGLGPSFKVPAFILGSSRVFGDMIQADMAAGAMGRDRSFNGRDNLSVHDARRQITPPASAASGAEGPGEANVYLPFIQPSGAHDLQRLIAVRNLLAFLTGQPLVGTKEHSTVFAAFLQIAALLREFEFGNYDGSSFGEPVDLAFGFYMGHLALADVRHSREKTIEALILGEQMKSPELYNEAFAHAVGKYTAILDVKSPLFQNVSVSTRNRLERAHIDLLNRQSNVNNRLEAFDFPALFAGIASSTSHEEYKNVRFKEWRISFGKMRSFVLGYYKNLFGNWPPKARSKKNQFSESGLNRQCLKILYSDLCALYDLLVDRESLTPRVIDQAPDDILEASVEPRISVLRRMLTEYDQSSPPVLPPIPYDVPKFPSMTAIREDYNELPAARQARFDKSIQPHEYLLIMLKSRNIDIDQLDIQFLAAFKEFEEKETKGCSPQDLVDQRIGCWLFLYAVLQCLPMLVVDAPGLKFTEGVEYFLCEPPQGNHPWMDDAGEVRKVWYEVSGGQNIVELSADVVMFSVEATYHRSHCWQAAKLWEASGPTAMPPSQEMGMSPLEPPRPGFQDPDASAPSPRMTAEGPASSPGSPALLPYHPPRNASLGGPGSPALTPHHHPPRNSSFGTAAAAATAGPATGRQGGHSYRSSVVMGLEPLQLPEWGAQGEERFSRQGGGGGGGSRPVSGAVGPPHHHQQHHHHHHGGVVPRSVSASNLVQLAAAQDAGPGPKSGLNPGHGGGGGGRKASGSTFDDILKGMGEKDKGGKKKRFPF</sequence>
<evidence type="ECO:0000259" key="2">
    <source>
        <dbReference type="Pfam" id="PF26013"/>
    </source>
</evidence>
<accession>A0AAJ0C3Z5</accession>
<feature type="compositionally biased region" description="Basic and acidic residues" evidence="1">
    <location>
        <begin position="1081"/>
        <end position="1091"/>
    </location>
</feature>
<feature type="region of interest" description="Disordered" evidence="1">
    <location>
        <begin position="1051"/>
        <end position="1100"/>
    </location>
</feature>
<feature type="domain" description="DUF8004" evidence="2">
    <location>
        <begin position="478"/>
        <end position="570"/>
    </location>
</feature>
<feature type="region of interest" description="Disordered" evidence="1">
    <location>
        <begin position="997"/>
        <end position="1038"/>
    </location>
</feature>
<feature type="compositionally biased region" description="Polar residues" evidence="1">
    <location>
        <begin position="66"/>
        <end position="75"/>
    </location>
</feature>
<feature type="compositionally biased region" description="Polar residues" evidence="1">
    <location>
        <begin position="223"/>
        <end position="238"/>
    </location>
</feature>
<evidence type="ECO:0000313" key="3">
    <source>
        <dbReference type="EMBL" id="KAK1769501.1"/>
    </source>
</evidence>
<dbReference type="Pfam" id="PF26013">
    <property type="entry name" value="DUF8004"/>
    <property type="match status" value="1"/>
</dbReference>
<reference evidence="3" key="1">
    <citation type="submission" date="2023-06" db="EMBL/GenBank/DDBJ databases">
        <title>Genome-scale phylogeny and comparative genomics of the fungal order Sordariales.</title>
        <authorList>
            <consortium name="Lawrence Berkeley National Laboratory"/>
            <person name="Hensen N."/>
            <person name="Bonometti L."/>
            <person name="Westerberg I."/>
            <person name="Brannstrom I.O."/>
            <person name="Guillou S."/>
            <person name="Cros-Aarteil S."/>
            <person name="Calhoun S."/>
            <person name="Haridas S."/>
            <person name="Kuo A."/>
            <person name="Mondo S."/>
            <person name="Pangilinan J."/>
            <person name="Riley R."/>
            <person name="Labutti K."/>
            <person name="Andreopoulos B."/>
            <person name="Lipzen A."/>
            <person name="Chen C."/>
            <person name="Yanf M."/>
            <person name="Daum C."/>
            <person name="Ng V."/>
            <person name="Clum A."/>
            <person name="Steindorff A."/>
            <person name="Ohm R."/>
            <person name="Martin F."/>
            <person name="Silar P."/>
            <person name="Natvig D."/>
            <person name="Lalanne C."/>
            <person name="Gautier V."/>
            <person name="Ament-Velasquez S.L."/>
            <person name="Kruys A."/>
            <person name="Hutchinson M.I."/>
            <person name="Powell A.J."/>
            <person name="Barry K."/>
            <person name="Miller A.N."/>
            <person name="Grigoriev I.V."/>
            <person name="Debuchy R."/>
            <person name="Gladieux P."/>
            <person name="Thoren M.H."/>
            <person name="Johannesson H."/>
        </authorList>
    </citation>
    <scope>NUCLEOTIDE SEQUENCE</scope>
    <source>
        <strain evidence="3">8032-3</strain>
    </source>
</reference>
<evidence type="ECO:0000313" key="4">
    <source>
        <dbReference type="Proteomes" id="UP001244011"/>
    </source>
</evidence>
<feature type="compositionally biased region" description="Gly residues" evidence="1">
    <location>
        <begin position="1063"/>
        <end position="1073"/>
    </location>
</feature>
<feature type="region of interest" description="Disordered" evidence="1">
    <location>
        <begin position="875"/>
        <end position="975"/>
    </location>
</feature>
<dbReference type="PANTHER" id="PTHR39601">
    <property type="entry name" value="CHORIOGENIN HMINOR"/>
    <property type="match status" value="1"/>
</dbReference>
<feature type="compositionally biased region" description="Low complexity" evidence="1">
    <location>
        <begin position="913"/>
        <end position="925"/>
    </location>
</feature>
<comment type="caution">
    <text evidence="3">The sequence shown here is derived from an EMBL/GenBank/DDBJ whole genome shotgun (WGS) entry which is preliminary data.</text>
</comment>
<protein>
    <recommendedName>
        <fullName evidence="2">DUF8004 domain-containing protein</fullName>
    </recommendedName>
</protein>
<dbReference type="InterPro" id="IPR058317">
    <property type="entry name" value="DUF8004"/>
</dbReference>
<organism evidence="3 4">
    <name type="scientific">Phialemonium atrogriseum</name>
    <dbReference type="NCBI Taxonomy" id="1093897"/>
    <lineage>
        <taxon>Eukaryota</taxon>
        <taxon>Fungi</taxon>
        <taxon>Dikarya</taxon>
        <taxon>Ascomycota</taxon>
        <taxon>Pezizomycotina</taxon>
        <taxon>Sordariomycetes</taxon>
        <taxon>Sordariomycetidae</taxon>
        <taxon>Cephalothecales</taxon>
        <taxon>Cephalothecaceae</taxon>
        <taxon>Phialemonium</taxon>
    </lineage>
</organism>
<dbReference type="RefSeq" id="XP_060285714.1">
    <property type="nucleotide sequence ID" value="XM_060427268.1"/>
</dbReference>
<name>A0AAJ0C3Z5_9PEZI</name>
<dbReference type="AlphaFoldDB" id="A0AAJ0C3Z5"/>
<dbReference type="GeneID" id="85310455"/>
<feature type="region of interest" description="Disordered" evidence="1">
    <location>
        <begin position="1"/>
        <end position="32"/>
    </location>
</feature>
<feature type="compositionally biased region" description="Basic residues" evidence="1">
    <location>
        <begin position="1020"/>
        <end position="1032"/>
    </location>
</feature>